<organism evidence="17 18">
    <name type="scientific">Venturia nashicola</name>
    <dbReference type="NCBI Taxonomy" id="86259"/>
    <lineage>
        <taxon>Eukaryota</taxon>
        <taxon>Fungi</taxon>
        <taxon>Dikarya</taxon>
        <taxon>Ascomycota</taxon>
        <taxon>Pezizomycotina</taxon>
        <taxon>Dothideomycetes</taxon>
        <taxon>Pleosporomycetidae</taxon>
        <taxon>Venturiales</taxon>
        <taxon>Venturiaceae</taxon>
        <taxon>Venturia</taxon>
    </lineage>
</organism>
<keyword evidence="11" id="KW-0496">Mitochondrion</keyword>
<evidence type="ECO:0000256" key="11">
    <source>
        <dbReference type="ARBA" id="ARBA00023128"/>
    </source>
</evidence>
<evidence type="ECO:0000256" key="4">
    <source>
        <dbReference type="ARBA" id="ARBA00007372"/>
    </source>
</evidence>
<keyword evidence="13 16" id="KW-1015">Disulfide bond</keyword>
<dbReference type="PANTHER" id="PTHR15224:SF1">
    <property type="entry name" value="NADH DEHYDROGENASE [UBIQUINONE] IRON-SULFUR PROTEIN 5"/>
    <property type="match status" value="1"/>
</dbReference>
<evidence type="ECO:0000313" key="18">
    <source>
        <dbReference type="Proteomes" id="UP000298493"/>
    </source>
</evidence>
<keyword evidence="10" id="KW-0249">Electron transport</keyword>
<accession>A0A4Z1P8S2</accession>
<comment type="function">
    <text evidence="1">Accessory subunit of the mitochondrial membrane respiratory chain NADH dehydrogenase (Complex I), that is believed not to be involved in catalysis. Complex I functions in the transfer of electrons from NADH to the respiratory chain. The immediate electron acceptor for the enzyme is believed to be ubiquinone.</text>
</comment>
<dbReference type="OrthoDB" id="9992197at2759"/>
<comment type="subcellular location">
    <subcellularLocation>
        <location evidence="3">Mitochondrion inner membrane</location>
        <topology evidence="3">Peripheral membrane protein</topology>
    </subcellularLocation>
    <subcellularLocation>
        <location evidence="2">Mitochondrion intermembrane space</location>
    </subcellularLocation>
</comment>
<evidence type="ECO:0000256" key="6">
    <source>
        <dbReference type="ARBA" id="ARBA00013482"/>
    </source>
</evidence>
<evidence type="ECO:0000256" key="10">
    <source>
        <dbReference type="ARBA" id="ARBA00022982"/>
    </source>
</evidence>
<dbReference type="GO" id="GO:0005758">
    <property type="term" value="C:mitochondrial intermembrane space"/>
    <property type="evidence" value="ECO:0007669"/>
    <property type="project" value="UniProtKB-SubCell"/>
</dbReference>
<evidence type="ECO:0000256" key="16">
    <source>
        <dbReference type="PIRSR" id="PIRSR619342-50"/>
    </source>
</evidence>
<reference evidence="17 18" key="1">
    <citation type="submission" date="2019-04" db="EMBL/GenBank/DDBJ databases">
        <title>High contiguity whole genome sequence and gene annotation resource for two Venturia nashicola isolates.</title>
        <authorList>
            <person name="Prokchorchik M."/>
            <person name="Won K."/>
            <person name="Lee Y."/>
            <person name="Choi E.D."/>
            <person name="Segonzac C."/>
            <person name="Sohn K.H."/>
        </authorList>
    </citation>
    <scope>NUCLEOTIDE SEQUENCE [LARGE SCALE GENOMIC DNA]</scope>
    <source>
        <strain evidence="17 18">PRI2</strain>
    </source>
</reference>
<evidence type="ECO:0000256" key="8">
    <source>
        <dbReference type="ARBA" id="ARBA00022660"/>
    </source>
</evidence>
<evidence type="ECO:0000256" key="15">
    <source>
        <dbReference type="ARBA" id="ARBA00032739"/>
    </source>
</evidence>
<evidence type="ECO:0000256" key="3">
    <source>
        <dbReference type="ARBA" id="ARBA00004637"/>
    </source>
</evidence>
<dbReference type="AlphaFoldDB" id="A0A4Z1P8S2"/>
<evidence type="ECO:0000256" key="14">
    <source>
        <dbReference type="ARBA" id="ARBA00031222"/>
    </source>
</evidence>
<evidence type="ECO:0000256" key="9">
    <source>
        <dbReference type="ARBA" id="ARBA00022792"/>
    </source>
</evidence>
<evidence type="ECO:0000256" key="2">
    <source>
        <dbReference type="ARBA" id="ARBA00004569"/>
    </source>
</evidence>
<keyword evidence="9" id="KW-0999">Mitochondrion inner membrane</keyword>
<keyword evidence="7" id="KW-0813">Transport</keyword>
<evidence type="ECO:0000256" key="12">
    <source>
        <dbReference type="ARBA" id="ARBA00023136"/>
    </source>
</evidence>
<keyword evidence="12" id="KW-0472">Membrane</keyword>
<feature type="disulfide bond" evidence="16">
    <location>
        <begin position="14"/>
        <end position="50"/>
    </location>
</feature>
<dbReference type="InterPro" id="IPR019342">
    <property type="entry name" value="NADH_UbQ_OxRdtase_FeS-su5"/>
</dbReference>
<comment type="similarity">
    <text evidence="4">Belongs to the complex I NDUFS5 subunit family.</text>
</comment>
<comment type="caution">
    <text evidence="17">The sequence shown here is derived from an EMBL/GenBank/DDBJ whole genome shotgun (WGS) entry which is preliminary data.</text>
</comment>
<proteinExistence type="inferred from homology"/>
<evidence type="ECO:0000256" key="13">
    <source>
        <dbReference type="ARBA" id="ARBA00023157"/>
    </source>
</evidence>
<name>A0A4Z1P8S2_9PEZI</name>
<evidence type="ECO:0000256" key="1">
    <source>
        <dbReference type="ARBA" id="ARBA00003195"/>
    </source>
</evidence>
<dbReference type="GO" id="GO:0032981">
    <property type="term" value="P:mitochondrial respiratory chain complex I assembly"/>
    <property type="evidence" value="ECO:0007669"/>
    <property type="project" value="TreeGrafter"/>
</dbReference>
<dbReference type="GO" id="GO:0005743">
    <property type="term" value="C:mitochondrial inner membrane"/>
    <property type="evidence" value="ECO:0007669"/>
    <property type="project" value="UniProtKB-SubCell"/>
</dbReference>
<protein>
    <recommendedName>
        <fullName evidence="6">NADH dehydrogenase [ubiquinone] iron-sulfur protein 5</fullName>
    </recommendedName>
    <alternativeName>
        <fullName evidence="14">Complex I-15 kDa</fullName>
    </alternativeName>
    <alternativeName>
        <fullName evidence="15">NADH-ubiquinone oxidoreductase 15 kDa subunit</fullName>
    </alternativeName>
</protein>
<sequence>MASGYGLNGGPSRCFPFWQEVLACYVVNTTAESAQGAAKCSPVLEDYMECLHHRKEVARVKAIQTAYRKKAIENPSENRPTAGEIRKLGLIDATMEEKNLKVGKWIPYRKDNF</sequence>
<comment type="subunit">
    <text evidence="5">Mammalian complex I is composed of 45 different subunits. This is a component of the iron-sulfur (IP) fragment of the enzyme.</text>
</comment>
<evidence type="ECO:0000256" key="5">
    <source>
        <dbReference type="ARBA" id="ARBA00011261"/>
    </source>
</evidence>
<evidence type="ECO:0000256" key="7">
    <source>
        <dbReference type="ARBA" id="ARBA00022448"/>
    </source>
</evidence>
<dbReference type="STRING" id="86259.A0A4Z1P8S2"/>
<dbReference type="EMBL" id="SNSC02000005">
    <property type="protein sequence ID" value="TID24308.1"/>
    <property type="molecule type" value="Genomic_DNA"/>
</dbReference>
<dbReference type="CDD" id="cd24141">
    <property type="entry name" value="NDUFS5-like"/>
    <property type="match status" value="1"/>
</dbReference>
<gene>
    <name evidence="17" type="ORF">E6O75_ATG02673</name>
</gene>
<keyword evidence="18" id="KW-1185">Reference proteome</keyword>
<keyword evidence="8" id="KW-0679">Respiratory chain</keyword>
<dbReference type="PANTHER" id="PTHR15224">
    <property type="entry name" value="NADH DEHYDROGENASE [UBIQUINONE] IRON-SULFUR PROTEIN 5"/>
    <property type="match status" value="1"/>
</dbReference>
<evidence type="ECO:0000313" key="17">
    <source>
        <dbReference type="EMBL" id="TID24308.1"/>
    </source>
</evidence>
<dbReference type="Proteomes" id="UP000298493">
    <property type="component" value="Unassembled WGS sequence"/>
</dbReference>
<feature type="disulfide bond" evidence="16">
    <location>
        <begin position="24"/>
        <end position="40"/>
    </location>
</feature>